<reference evidence="1 2" key="1">
    <citation type="journal article" date="2021" name="Int. J. Syst. Evol. Microbiol.">
        <title>Reticulibacter mediterranei gen. nov., sp. nov., within the new family Reticulibacteraceae fam. nov., and Ktedonospora formicarum gen. nov., sp. nov., Ktedonobacter robiniae sp. nov., Dictyobacter formicarum sp. nov. and Dictyobacter arantiisoli sp. nov., belonging to the class Ktedonobacteria.</title>
        <authorList>
            <person name="Yabe S."/>
            <person name="Zheng Y."/>
            <person name="Wang C.M."/>
            <person name="Sakai Y."/>
            <person name="Abe K."/>
            <person name="Yokota A."/>
            <person name="Donadio S."/>
            <person name="Cavaletti L."/>
            <person name="Monciardini P."/>
        </authorList>
    </citation>
    <scope>NUCLEOTIDE SEQUENCE [LARGE SCALE GENOMIC DNA]</scope>
    <source>
        <strain evidence="1 2">SOSP1-30</strain>
    </source>
</reference>
<sequence length="157" mass="18148">MSLPPVWLDCTVTGRGWAEASLSDGTNEWTITASYLSDGLSDLLKTVISLVEGAQEGICRWQEEPGEYRWLFSRQEEQIEIRILWFKETFSHRLNDAGRCELVLTCSLREFATKLRREFSHLLNTLGEEGYAKEWGYGFPRTDLLKLQQLLSRKKAK</sequence>
<evidence type="ECO:0000313" key="2">
    <source>
        <dbReference type="Proteomes" id="UP000654345"/>
    </source>
</evidence>
<comment type="caution">
    <text evidence="1">The sequence shown here is derived from an EMBL/GenBank/DDBJ whole genome shotgun (WGS) entry which is preliminary data.</text>
</comment>
<name>A0ABQ3UVB0_9CHLR</name>
<organism evidence="1 2">
    <name type="scientific">Ktedonobacter robiniae</name>
    <dbReference type="NCBI Taxonomy" id="2778365"/>
    <lineage>
        <taxon>Bacteria</taxon>
        <taxon>Bacillati</taxon>
        <taxon>Chloroflexota</taxon>
        <taxon>Ktedonobacteria</taxon>
        <taxon>Ktedonobacterales</taxon>
        <taxon>Ktedonobacteraceae</taxon>
        <taxon>Ktedonobacter</taxon>
    </lineage>
</organism>
<protein>
    <submittedName>
        <fullName evidence="1">Uncharacterized protein</fullName>
    </submittedName>
</protein>
<evidence type="ECO:0000313" key="1">
    <source>
        <dbReference type="EMBL" id="GHO56789.1"/>
    </source>
</evidence>
<accession>A0ABQ3UVB0</accession>
<dbReference type="Proteomes" id="UP000654345">
    <property type="component" value="Unassembled WGS sequence"/>
</dbReference>
<proteinExistence type="predicted"/>
<gene>
    <name evidence="1" type="ORF">KSB_52640</name>
</gene>
<keyword evidence="2" id="KW-1185">Reference proteome</keyword>
<dbReference type="EMBL" id="BNJG01000002">
    <property type="protein sequence ID" value="GHO56789.1"/>
    <property type="molecule type" value="Genomic_DNA"/>
</dbReference>